<dbReference type="Proteomes" id="UP000249782">
    <property type="component" value="Unassembled WGS sequence"/>
</dbReference>
<gene>
    <name evidence="6" type="ORF">DPC56_03360</name>
</gene>
<evidence type="ECO:0000259" key="5">
    <source>
        <dbReference type="Pfam" id="PF03807"/>
    </source>
</evidence>
<evidence type="ECO:0000256" key="4">
    <source>
        <dbReference type="PIRSR" id="PIRSR000193-1"/>
    </source>
</evidence>
<comment type="caution">
    <text evidence="6">The sequence shown here is derived from an EMBL/GenBank/DDBJ whole genome shotgun (WGS) entry which is preliminary data.</text>
</comment>
<feature type="domain" description="Pyrroline-5-carboxylate reductase catalytic N-terminal" evidence="5">
    <location>
        <begin position="2"/>
        <end position="92"/>
    </location>
</feature>
<dbReference type="SUPFAM" id="SSF48179">
    <property type="entry name" value="6-phosphogluconate dehydrogenase C-terminal domain-like"/>
    <property type="match status" value="1"/>
</dbReference>
<feature type="binding site" evidence="4">
    <location>
        <position position="53"/>
    </location>
    <ligand>
        <name>NADPH</name>
        <dbReference type="ChEBI" id="CHEBI:57783"/>
    </ligand>
</feature>
<dbReference type="Gene3D" id="3.40.50.720">
    <property type="entry name" value="NAD(P)-binding Rossmann-like Domain"/>
    <property type="match status" value="1"/>
</dbReference>
<dbReference type="SUPFAM" id="SSF51735">
    <property type="entry name" value="NAD(P)-binding Rossmann-fold domains"/>
    <property type="match status" value="1"/>
</dbReference>
<dbReference type="GO" id="GO:0055129">
    <property type="term" value="P:L-proline biosynthetic process"/>
    <property type="evidence" value="ECO:0007669"/>
    <property type="project" value="TreeGrafter"/>
</dbReference>
<dbReference type="EMBL" id="QLOE01000003">
    <property type="protein sequence ID" value="RAO79361.1"/>
    <property type="molecule type" value="Genomic_DNA"/>
</dbReference>
<dbReference type="PANTHER" id="PTHR11645">
    <property type="entry name" value="PYRROLINE-5-CARBOXYLATE REDUCTASE"/>
    <property type="match status" value="1"/>
</dbReference>
<evidence type="ECO:0000313" key="7">
    <source>
        <dbReference type="Proteomes" id="UP000249782"/>
    </source>
</evidence>
<dbReference type="Gene3D" id="1.10.3730.10">
    <property type="entry name" value="ProC C-terminal domain-like"/>
    <property type="match status" value="1"/>
</dbReference>
<dbReference type="PIRSF" id="PIRSF000193">
    <property type="entry name" value="Pyrrol-5-carb_rd"/>
    <property type="match status" value="1"/>
</dbReference>
<dbReference type="RefSeq" id="WP_112093649.1">
    <property type="nucleotide sequence ID" value="NZ_QLOE01000003.1"/>
</dbReference>
<keyword evidence="7" id="KW-1185">Reference proteome</keyword>
<dbReference type="InterPro" id="IPR008927">
    <property type="entry name" value="6-PGluconate_DH-like_C_sf"/>
</dbReference>
<keyword evidence="3" id="KW-0560">Oxidoreductase</keyword>
<dbReference type="OrthoDB" id="116692at2157"/>
<comment type="similarity">
    <text evidence="1">Belongs to the pyrroline-5-carboxylate reductase family.</text>
</comment>
<evidence type="ECO:0000256" key="2">
    <source>
        <dbReference type="ARBA" id="ARBA00022857"/>
    </source>
</evidence>
<dbReference type="AlphaFoldDB" id="A0A328PDT9"/>
<dbReference type="InterPro" id="IPR028939">
    <property type="entry name" value="P5C_Rdtase_cat_N"/>
</dbReference>
<accession>A0A328PDT9</accession>
<dbReference type="InterPro" id="IPR036291">
    <property type="entry name" value="NAD(P)-bd_dom_sf"/>
</dbReference>
<sequence length="252" mass="28245">MKIAFIGGGRIVRIILDGLKRADSLPESISVYDKDEKALKRLERFPISTGTDNRKAADADIIFLAVHPPIIRSVLQEIKGSLKDDSIIVSLAPKVTIKQIRDQTGSQKVARIIPNAPSIINKGYNPITFSKSIKRKEKEKLLEILEPLGEFPEVDEDKLEAYAVITAMGPTYFWFQLIELEKLAKSFGMDTDEAKKAIEKMVKGAVDVLYHSQLKRDEILDLIPVKPLGESEAEIKSIYKNKLNAIFKQLKG</sequence>
<evidence type="ECO:0000313" key="6">
    <source>
        <dbReference type="EMBL" id="RAO79361.1"/>
    </source>
</evidence>
<dbReference type="GO" id="GO:0004735">
    <property type="term" value="F:pyrroline-5-carboxylate reductase activity"/>
    <property type="evidence" value="ECO:0007669"/>
    <property type="project" value="InterPro"/>
</dbReference>
<dbReference type="InterPro" id="IPR000304">
    <property type="entry name" value="Pyrroline-COOH_reductase"/>
</dbReference>
<dbReference type="PANTHER" id="PTHR11645:SF0">
    <property type="entry name" value="PYRROLINE-5-CARBOXYLATE REDUCTASE 3"/>
    <property type="match status" value="1"/>
</dbReference>
<evidence type="ECO:0000256" key="1">
    <source>
        <dbReference type="ARBA" id="ARBA00005525"/>
    </source>
</evidence>
<name>A0A328PDT9_9EURY</name>
<organism evidence="6 7">
    <name type="scientific">Methanothermobacter tenebrarum</name>
    <dbReference type="NCBI Taxonomy" id="680118"/>
    <lineage>
        <taxon>Archaea</taxon>
        <taxon>Methanobacteriati</taxon>
        <taxon>Methanobacteriota</taxon>
        <taxon>Methanomada group</taxon>
        <taxon>Methanobacteria</taxon>
        <taxon>Methanobacteriales</taxon>
        <taxon>Methanobacteriaceae</taxon>
        <taxon>Methanothermobacter</taxon>
    </lineage>
</organism>
<evidence type="ECO:0000256" key="3">
    <source>
        <dbReference type="ARBA" id="ARBA00023002"/>
    </source>
</evidence>
<protein>
    <submittedName>
        <fullName evidence="6">Pyrroline-5-carboxylate reductase</fullName>
    </submittedName>
</protein>
<keyword evidence="2 4" id="KW-0521">NADP</keyword>
<dbReference type="Pfam" id="PF03807">
    <property type="entry name" value="F420_oxidored"/>
    <property type="match status" value="1"/>
</dbReference>
<feature type="binding site" evidence="4">
    <location>
        <begin position="65"/>
        <end position="68"/>
    </location>
    <ligand>
        <name>NADP(+)</name>
        <dbReference type="ChEBI" id="CHEBI:58349"/>
    </ligand>
</feature>
<reference evidence="6 7" key="1">
    <citation type="submission" date="2018-06" db="EMBL/GenBank/DDBJ databases">
        <title>Draft genome sequence of hyperthermophilic methanogen Methanothermobacter tenebrarum sp. MCM-B 1447.</title>
        <authorList>
            <person name="Pore S.D."/>
            <person name="Dagar S."/>
            <person name="Dhakephalkar P.K."/>
        </authorList>
    </citation>
    <scope>NUCLEOTIDE SEQUENCE [LARGE SCALE GENOMIC DNA]</scope>
    <source>
        <strain evidence="6 7">MCM B 1447</strain>
    </source>
</reference>
<proteinExistence type="inferred from homology"/>